<gene>
    <name evidence="9" type="primary">treS</name>
    <name evidence="9" type="ORF">Q8947_02020</name>
</gene>
<protein>
    <recommendedName>
        <fullName evidence="3">maltose alpha-D-glucosyltransferase</fullName>
        <ecNumber evidence="3">5.4.99.16</ecNumber>
    </recommendedName>
    <alternativeName>
        <fullName evidence="7">Maltose alpha-D-glucosyltransferase</fullName>
    </alternativeName>
</protein>
<dbReference type="CDD" id="cd11334">
    <property type="entry name" value="AmyAc_TreS"/>
    <property type="match status" value="1"/>
</dbReference>
<dbReference type="SUPFAM" id="SSF56112">
    <property type="entry name" value="Protein kinase-like (PK-like)"/>
    <property type="match status" value="1"/>
</dbReference>
<keyword evidence="4" id="KW-0479">Metal-binding</keyword>
<evidence type="ECO:0000259" key="8">
    <source>
        <dbReference type="SMART" id="SM00642"/>
    </source>
</evidence>
<evidence type="ECO:0000313" key="9">
    <source>
        <dbReference type="EMBL" id="MDR4124759.1"/>
    </source>
</evidence>
<dbReference type="NCBIfam" id="TIGR02457">
    <property type="entry name" value="TreS_Cterm"/>
    <property type="match status" value="1"/>
</dbReference>
<evidence type="ECO:0000256" key="5">
    <source>
        <dbReference type="ARBA" id="ARBA00022837"/>
    </source>
</evidence>
<dbReference type="Pfam" id="PF00128">
    <property type="entry name" value="Alpha-amylase"/>
    <property type="match status" value="2"/>
</dbReference>
<dbReference type="InterPro" id="IPR017853">
    <property type="entry name" value="GH"/>
</dbReference>
<dbReference type="NCBIfam" id="TIGR02456">
    <property type="entry name" value="treS_nterm"/>
    <property type="match status" value="1"/>
</dbReference>
<dbReference type="SMART" id="SM00642">
    <property type="entry name" value="Aamy"/>
    <property type="match status" value="1"/>
</dbReference>
<evidence type="ECO:0000256" key="7">
    <source>
        <dbReference type="ARBA" id="ARBA00031378"/>
    </source>
</evidence>
<dbReference type="EC" id="5.4.99.16" evidence="3"/>
<organism evidence="9 10">
    <name type="scientific">Yanghanlia caeni</name>
    <dbReference type="NCBI Taxonomy" id="3064283"/>
    <lineage>
        <taxon>Bacteria</taxon>
        <taxon>Pseudomonadati</taxon>
        <taxon>Pseudomonadota</taxon>
        <taxon>Betaproteobacteria</taxon>
        <taxon>Burkholderiales</taxon>
        <taxon>Alcaligenaceae</taxon>
        <taxon>Yanghanlia</taxon>
    </lineage>
</organism>
<dbReference type="InterPro" id="IPR011009">
    <property type="entry name" value="Kinase-like_dom_sf"/>
</dbReference>
<comment type="caution">
    <text evidence="9">The sequence shown here is derived from an EMBL/GenBank/DDBJ whole genome shotgun (WGS) entry which is preliminary data.</text>
</comment>
<dbReference type="InterPro" id="IPR032091">
    <property type="entry name" value="Malt_amylase-like_C"/>
</dbReference>
<dbReference type="InterPro" id="IPR006047">
    <property type="entry name" value="GH13_cat_dom"/>
</dbReference>
<keyword evidence="6 9" id="KW-0413">Isomerase</keyword>
<feature type="domain" description="Glycosyl hydrolase family 13 catalytic" evidence="8">
    <location>
        <begin position="25"/>
        <end position="419"/>
    </location>
</feature>
<dbReference type="PANTHER" id="PTHR10357:SF219">
    <property type="entry name" value="MALTOSE ALPHA-D-GLUCOSYLTRANSFERASE"/>
    <property type="match status" value="1"/>
</dbReference>
<dbReference type="InterPro" id="IPR045857">
    <property type="entry name" value="O16G_dom_2"/>
</dbReference>
<dbReference type="SUPFAM" id="SSF51445">
    <property type="entry name" value="(Trans)glycosidases"/>
    <property type="match status" value="1"/>
</dbReference>
<evidence type="ECO:0000256" key="4">
    <source>
        <dbReference type="ARBA" id="ARBA00022723"/>
    </source>
</evidence>
<dbReference type="Gene3D" id="2.60.40.1180">
    <property type="entry name" value="Golgi alpha-mannosidase II"/>
    <property type="match status" value="1"/>
</dbReference>
<reference evidence="9 10" key="1">
    <citation type="submission" date="2023-08" db="EMBL/GenBank/DDBJ databases">
        <title>Alcaligenaceae gen. nov., a novel taxon isolated from the sludge of Yixing Pesticide Factory.</title>
        <authorList>
            <person name="Ruan L."/>
        </authorList>
    </citation>
    <scope>NUCLEOTIDE SEQUENCE [LARGE SCALE GENOMIC DNA]</scope>
    <source>
        <strain evidence="9 10">LG-2</strain>
    </source>
</reference>
<name>A0ABU1D2V5_9BURK</name>
<dbReference type="InterPro" id="IPR012810">
    <property type="entry name" value="TreS/a-amylase_N"/>
</dbReference>
<evidence type="ECO:0000256" key="1">
    <source>
        <dbReference type="ARBA" id="ARBA00001595"/>
    </source>
</evidence>
<dbReference type="Gene3D" id="3.20.20.80">
    <property type="entry name" value="Glycosidases"/>
    <property type="match status" value="1"/>
</dbReference>
<evidence type="ECO:0000256" key="2">
    <source>
        <dbReference type="ARBA" id="ARBA00005496"/>
    </source>
</evidence>
<comment type="catalytic activity">
    <reaction evidence="1">
        <text>D-maltose = alpha,alpha-trehalose</text>
        <dbReference type="Rhea" id="RHEA:15145"/>
        <dbReference type="ChEBI" id="CHEBI:16551"/>
        <dbReference type="ChEBI" id="CHEBI:17306"/>
        <dbReference type="EC" id="5.4.99.16"/>
    </reaction>
</comment>
<keyword evidence="5" id="KW-0106">Calcium</keyword>
<dbReference type="Gene3D" id="3.90.1200.10">
    <property type="match status" value="1"/>
</dbReference>
<dbReference type="EMBL" id="JAUZQE010000003">
    <property type="protein sequence ID" value="MDR4124759.1"/>
    <property type="molecule type" value="Genomic_DNA"/>
</dbReference>
<dbReference type="SUPFAM" id="SSF51011">
    <property type="entry name" value="Glycosyl hydrolase domain"/>
    <property type="match status" value="1"/>
</dbReference>
<accession>A0ABU1D2V5</accession>
<dbReference type="PANTHER" id="PTHR10357">
    <property type="entry name" value="ALPHA-AMYLASE FAMILY MEMBER"/>
    <property type="match status" value="1"/>
</dbReference>
<dbReference type="Gene3D" id="3.90.400.10">
    <property type="entry name" value="Oligo-1,6-glucosidase, Domain 2"/>
    <property type="match status" value="1"/>
</dbReference>
<keyword evidence="10" id="KW-1185">Reference proteome</keyword>
<sequence>MSTRPARTTRTLNEPGWYKDAVIYQLHVKSFFDSNNDGKGDFPGLIAQLDYIAGLGVNTVWLLPFYPSPRRDDGYDIAEYRDVHPEYGTLADVRRFIREAHARKLRVITELVVNHTSDQHAWFQRARRARPGSVARNYYVWSDDDQRYAGTRIIFCDTESSNWTWDPVAGAYYWHRFYSHQPDLNYDNPRVLREVINVMRFWLDMGVDGLRLDAVPYLVEREGTNNENLPETHAVLREIRAVLDRDYPDRLLLAEANQWPEDAQEYFGQGDECHMCFHFPLMPRMYMAIARADRFPITDIMEQTPEIPESCQWAIFLRNHDELTLEMVTSSERDYLWEVYAADRRARINLGIRRRLSPLLERDRRRIELMKSLLLSMPGTPVVYYGDEIGMGDNIHLGDRDGVRTPMQWSPDRNGGFSRADPEQLSLPMLQGPLYGFEAVNVEAQQRDPHSLLNWTRRMLAKRQQSRVFGRGTLRFLYPGNRKILAYLREYEGEVIMCVANLSNASQPVELDLSEMAGRVPVELLGGTPFPSIGELPYLLTLPPYGFYWFDLSASASPPSWHAVSPPQLPEFSTLVLRKRRGYQMLERSWRTLNEQVLPRYLSNQRWFDAHARGGPARVMYMEPMPGQTDIFLAEVADAADETRSWFLPLSMLWSETIDGMPLQYALARVRRGPEVGFLSEAYTVTAFVFGLLDNLAVRKEFPLALGGARAMVKFHGEPGLRALEWTPDTPVEWFHGEQSNTTVLVGDDIMIKLLRHVVPGVHPEAEMTRFLTQAGYANAPELLGEVLRINADGTPHTLALVLRRLQNQGDAWAWSLEFLKRSLESAALTGESSDDYAEELVPYEAVAGVIGRRLAQMHGVLAESGSDPAFAPRAADERAARRWGDAIRRMLDAALQAGRRNAQRLTPETRALLEALESQRKMLDAEIGRGVRLAAGMLMIRIHGDLHLGQILITQGDVHIIDFEGEPVRPLQERRELSFPWRDLAGLLRSFDYAVASFDSQVGTGMLNAATGDSESLAIPDTPGLAERRHELIVRFCSTATRAVLANYEAEVAAWAAEHPDSAPLSATDTATRARLLDLALLEKAAYEVCYEAAHRPDWIGIPLRGLHAAVQRLLRGDTSREGE</sequence>
<dbReference type="RefSeq" id="WP_347286331.1">
    <property type="nucleotide sequence ID" value="NZ_JAUZQE010000003.1"/>
</dbReference>
<dbReference type="InterPro" id="IPR012811">
    <property type="entry name" value="TreS_maltokin_C_dom"/>
</dbReference>
<dbReference type="InterPro" id="IPR013780">
    <property type="entry name" value="Glyco_hydro_b"/>
</dbReference>
<evidence type="ECO:0000256" key="3">
    <source>
        <dbReference type="ARBA" id="ARBA00012619"/>
    </source>
</evidence>
<evidence type="ECO:0000256" key="6">
    <source>
        <dbReference type="ARBA" id="ARBA00023235"/>
    </source>
</evidence>
<evidence type="ECO:0000313" key="10">
    <source>
        <dbReference type="Proteomes" id="UP001232156"/>
    </source>
</evidence>
<dbReference type="Proteomes" id="UP001232156">
    <property type="component" value="Unassembled WGS sequence"/>
</dbReference>
<dbReference type="Pfam" id="PF16657">
    <property type="entry name" value="Malt_amylase_C"/>
    <property type="match status" value="1"/>
</dbReference>
<proteinExistence type="inferred from homology"/>
<comment type="similarity">
    <text evidence="2">Belongs to the glycosyl hydrolase 13 family. TreS subfamily.</text>
</comment>
<dbReference type="GO" id="GO:0047471">
    <property type="term" value="F:maltose alpha-D-glucosyltransferase activity"/>
    <property type="evidence" value="ECO:0007669"/>
    <property type="project" value="UniProtKB-EC"/>
</dbReference>